<dbReference type="EMBL" id="JACJIA010000009">
    <property type="protein sequence ID" value="MBA8954750.1"/>
    <property type="molecule type" value="Genomic_DNA"/>
</dbReference>
<dbReference type="AlphaFoldDB" id="A0A7W3LV18"/>
<keyword evidence="3" id="KW-1185">Reference proteome</keyword>
<dbReference type="RefSeq" id="WP_182846771.1">
    <property type="nucleotide sequence ID" value="NZ_BAAALP010000151.1"/>
</dbReference>
<dbReference type="Gene3D" id="2.160.20.120">
    <property type="match status" value="1"/>
</dbReference>
<proteinExistence type="predicted"/>
<accession>A0A7W3LV18</accession>
<evidence type="ECO:0000313" key="3">
    <source>
        <dbReference type="Proteomes" id="UP000572680"/>
    </source>
</evidence>
<feature type="domain" description="DUF4097" evidence="1">
    <location>
        <begin position="16"/>
        <end position="279"/>
    </location>
</feature>
<reference evidence="2 3" key="1">
    <citation type="submission" date="2020-08" db="EMBL/GenBank/DDBJ databases">
        <title>Genomic Encyclopedia of Type Strains, Phase IV (KMG-IV): sequencing the most valuable type-strain genomes for metagenomic binning, comparative biology and taxonomic classification.</title>
        <authorList>
            <person name="Goeker M."/>
        </authorList>
    </citation>
    <scope>NUCLEOTIDE SEQUENCE [LARGE SCALE GENOMIC DNA]</scope>
    <source>
        <strain evidence="2 3">DSM 44197</strain>
    </source>
</reference>
<evidence type="ECO:0000313" key="2">
    <source>
        <dbReference type="EMBL" id="MBA8954750.1"/>
    </source>
</evidence>
<protein>
    <recommendedName>
        <fullName evidence="1">DUF4097 domain-containing protein</fullName>
    </recommendedName>
</protein>
<dbReference type="Proteomes" id="UP000572680">
    <property type="component" value="Unassembled WGS sequence"/>
</dbReference>
<organism evidence="2 3">
    <name type="scientific">Actinomadura namibiensis</name>
    <dbReference type="NCBI Taxonomy" id="182080"/>
    <lineage>
        <taxon>Bacteria</taxon>
        <taxon>Bacillati</taxon>
        <taxon>Actinomycetota</taxon>
        <taxon>Actinomycetes</taxon>
        <taxon>Streptosporangiales</taxon>
        <taxon>Thermomonosporaceae</taxon>
        <taxon>Actinomadura</taxon>
    </lineage>
</organism>
<evidence type="ECO:0000259" key="1">
    <source>
        <dbReference type="Pfam" id="PF13349"/>
    </source>
</evidence>
<dbReference type="InterPro" id="IPR025164">
    <property type="entry name" value="Toastrack_DUF4097"/>
</dbReference>
<dbReference type="PANTHER" id="PTHR34094:SF1">
    <property type="entry name" value="PROTEIN FAM185A"/>
    <property type="match status" value="1"/>
</dbReference>
<sequence length="284" mass="29368">MHTFATPEPISVALDLEVGEVRVRAVDSAETTVEVRPANAARDADVRFAEEARVDFTGGQLTVRGPRSREMSPLGHWFGRGGAIDVVITVPAGSRVNARGLAEFHCEGRLGDCRITSGTGGVHVDRADGLRVRTDDGDVSVNAVAGPVEVFTAHGEIRVGSAGGPVSLKTDHGDIALGAVSGDARLVTAHGDITVDSADTDVTARTSSGRVRVASVASGTADLETGDGDIEVGVAKGTAAWLDVSSEYGHVRSDLDPAGTPDGDEAVVRVRARTQHGDAVIRHA</sequence>
<name>A0A7W3LV18_ACTNM</name>
<dbReference type="PANTHER" id="PTHR34094">
    <property type="match status" value="1"/>
</dbReference>
<comment type="caution">
    <text evidence="2">The sequence shown here is derived from an EMBL/GenBank/DDBJ whole genome shotgun (WGS) entry which is preliminary data.</text>
</comment>
<dbReference type="Pfam" id="PF13349">
    <property type="entry name" value="DUF4097"/>
    <property type="match status" value="1"/>
</dbReference>
<gene>
    <name evidence="2" type="ORF">HNR61_006407</name>
</gene>